<accession>A0A6P6S2F6</accession>
<feature type="compositionally biased region" description="Low complexity" evidence="1">
    <location>
        <begin position="109"/>
        <end position="118"/>
    </location>
</feature>
<keyword evidence="2" id="KW-1185">Reference proteome</keyword>
<proteinExistence type="predicted"/>
<name>A0A6P6S2F6_9EIME</name>
<dbReference type="AlphaFoldDB" id="A0A6P6S2F6"/>
<organism evidence="2 3">
    <name type="scientific">Cyclospora cayetanensis</name>
    <dbReference type="NCBI Taxonomy" id="88456"/>
    <lineage>
        <taxon>Eukaryota</taxon>
        <taxon>Sar</taxon>
        <taxon>Alveolata</taxon>
        <taxon>Apicomplexa</taxon>
        <taxon>Conoidasida</taxon>
        <taxon>Coccidia</taxon>
        <taxon>Eucoccidiorida</taxon>
        <taxon>Eimeriorina</taxon>
        <taxon>Eimeriidae</taxon>
        <taxon>Cyclospora</taxon>
    </lineage>
</organism>
<evidence type="ECO:0000256" key="1">
    <source>
        <dbReference type="SAM" id="MobiDB-lite"/>
    </source>
</evidence>
<feature type="compositionally biased region" description="Polar residues" evidence="1">
    <location>
        <begin position="22"/>
        <end position="36"/>
    </location>
</feature>
<reference evidence="3" key="1">
    <citation type="submission" date="2025-08" db="UniProtKB">
        <authorList>
            <consortium name="RefSeq"/>
        </authorList>
    </citation>
    <scope>IDENTIFICATION</scope>
</reference>
<dbReference type="OrthoDB" id="10597923at2759"/>
<feature type="compositionally biased region" description="Low complexity" evidence="1">
    <location>
        <begin position="64"/>
        <end position="88"/>
    </location>
</feature>
<dbReference type="GeneID" id="113147571"/>
<dbReference type="Proteomes" id="UP000515125">
    <property type="component" value="Unplaced"/>
</dbReference>
<evidence type="ECO:0000313" key="2">
    <source>
        <dbReference type="Proteomes" id="UP000515125"/>
    </source>
</evidence>
<feature type="region of interest" description="Disordered" evidence="1">
    <location>
        <begin position="286"/>
        <end position="320"/>
    </location>
</feature>
<sequence>MEIGGIGCSEVARARGPRGLSVGSQPPQKVTPQWLQQDAASTAALLPLLDTWEKEEMEAHEETFQQPQQGQQAQEYRQETASASAVSSVEEHRASVAKRFHHQAALGSQQPPQQQEPEGNTAGTTYLLESPAAAPRSIQCRLRRGPDFLYVSAEVRWLSDFGSWPAACCDALLRQLQLQRQRQRDELNWHFSILCADAAAAEEGQKTQEEQRQQRRICMLVLKHHLLQYDPAWIADWIVLFLLRLYADVIRGLNSADEALGRTAARAVAPLLAFAEAPPTPAQYLTAKRRLHEEQQQQQQQQQSHPCQEQATKEEQSAAA</sequence>
<dbReference type="RefSeq" id="XP_026194336.1">
    <property type="nucleotide sequence ID" value="XM_026338551.1"/>
</dbReference>
<protein>
    <submittedName>
        <fullName evidence="3">Uncharacterized protein LOC113147571</fullName>
    </submittedName>
</protein>
<feature type="region of interest" description="Disordered" evidence="1">
    <location>
        <begin position="57"/>
        <end position="123"/>
    </location>
</feature>
<evidence type="ECO:0000313" key="3">
    <source>
        <dbReference type="RefSeq" id="XP_026194336.1"/>
    </source>
</evidence>
<gene>
    <name evidence="3" type="primary">LOC113147571</name>
</gene>
<feature type="region of interest" description="Disordered" evidence="1">
    <location>
        <begin position="1"/>
        <end position="36"/>
    </location>
</feature>
<feature type="compositionally biased region" description="Basic and acidic residues" evidence="1">
    <location>
        <begin position="311"/>
        <end position="320"/>
    </location>
</feature>